<evidence type="ECO:0000313" key="9">
    <source>
        <dbReference type="EMBL" id="CAH0375877.1"/>
    </source>
</evidence>
<dbReference type="GO" id="GO:0003755">
    <property type="term" value="F:peptidyl-prolyl cis-trans isomerase activity"/>
    <property type="evidence" value="ECO:0007669"/>
    <property type="project" value="UniProtKB-KW"/>
</dbReference>
<dbReference type="Proteomes" id="UP000789595">
    <property type="component" value="Unassembled WGS sequence"/>
</dbReference>
<dbReference type="InterPro" id="IPR044665">
    <property type="entry name" value="E_coli_cyclophilin_A-like"/>
</dbReference>
<evidence type="ECO:0000256" key="5">
    <source>
        <dbReference type="SAM" id="Phobius"/>
    </source>
</evidence>
<keyword evidence="3" id="KW-0413">Isomerase</keyword>
<keyword evidence="10" id="KW-1185">Reference proteome</keyword>
<reference evidence="8" key="1">
    <citation type="submission" date="2021-01" db="EMBL/GenBank/DDBJ databases">
        <authorList>
            <person name="Corre E."/>
            <person name="Pelletier E."/>
            <person name="Niang G."/>
            <person name="Scheremetjew M."/>
            <person name="Finn R."/>
            <person name="Kale V."/>
            <person name="Holt S."/>
            <person name="Cochrane G."/>
            <person name="Meng A."/>
            <person name="Brown T."/>
            <person name="Cohen L."/>
        </authorList>
    </citation>
    <scope>NUCLEOTIDE SEQUENCE</scope>
    <source>
        <strain evidence="8">CCMP1756</strain>
    </source>
</reference>
<dbReference type="InterPro" id="IPR011057">
    <property type="entry name" value="Mss4-like_sf"/>
</dbReference>
<dbReference type="PANTHER" id="PTHR43246">
    <property type="entry name" value="PEPTIDYL-PROLYL CIS-TRANS ISOMERASE CYP38, CHLOROPLASTIC"/>
    <property type="match status" value="1"/>
</dbReference>
<accession>A0A7S3ZWC5</accession>
<dbReference type="AlphaFoldDB" id="A0A7S3ZWC5"/>
<dbReference type="GO" id="GO:0006457">
    <property type="term" value="P:protein folding"/>
    <property type="evidence" value="ECO:0007669"/>
    <property type="project" value="InterPro"/>
</dbReference>
<dbReference type="EC" id="5.2.1.8" evidence="1"/>
<dbReference type="PRINTS" id="PR00153">
    <property type="entry name" value="CSAPPISMRASE"/>
</dbReference>
<keyword evidence="2" id="KW-0697">Rotamase</keyword>
<reference evidence="9" key="2">
    <citation type="submission" date="2021-11" db="EMBL/GenBank/DDBJ databases">
        <authorList>
            <consortium name="Genoscope - CEA"/>
            <person name="William W."/>
        </authorList>
    </citation>
    <scope>NUCLEOTIDE SEQUENCE</scope>
</reference>
<evidence type="ECO:0000256" key="2">
    <source>
        <dbReference type="ARBA" id="ARBA00023110"/>
    </source>
</evidence>
<evidence type="ECO:0000256" key="4">
    <source>
        <dbReference type="SAM" id="MobiDB-lite"/>
    </source>
</evidence>
<evidence type="ECO:0000256" key="3">
    <source>
        <dbReference type="ARBA" id="ARBA00023235"/>
    </source>
</evidence>
<keyword evidence="6" id="KW-0732">Signal</keyword>
<feature type="compositionally biased region" description="Pro residues" evidence="4">
    <location>
        <begin position="196"/>
        <end position="220"/>
    </location>
</feature>
<feature type="region of interest" description="Disordered" evidence="4">
    <location>
        <begin position="190"/>
        <end position="233"/>
    </location>
</feature>
<dbReference type="EMBL" id="CAKKNE010000005">
    <property type="protein sequence ID" value="CAH0375877.1"/>
    <property type="molecule type" value="Genomic_DNA"/>
</dbReference>
<dbReference type="Gene3D" id="2.40.100.10">
    <property type="entry name" value="Cyclophilin-like"/>
    <property type="match status" value="1"/>
</dbReference>
<dbReference type="PROSITE" id="PS00170">
    <property type="entry name" value="CSA_PPIASE_1"/>
    <property type="match status" value="1"/>
</dbReference>
<gene>
    <name evidence="8" type="ORF">PCAL00307_LOCUS11594</name>
    <name evidence="9" type="ORF">PECAL_5P04250</name>
</gene>
<feature type="domain" description="PPIase cyclophilin-type" evidence="7">
    <location>
        <begin position="34"/>
        <end position="189"/>
    </location>
</feature>
<sequence length="572" mass="61656">MMIRHRCCAALALLLIIADAKTPKPQIEITTSKGTLRLELTPDHTPITVDNFLAYIDSKFFDGLTFHRVIKGFMAQGGGFDSSLNEKPALFPPIKLEAATSLSNTRGTIAMARTNQPDSATSEFFINHADNKFLDASKSSDGYAVFGYVIDGLSVLDAIATVATHSVTVHGTKFDDVPKTPVVIESIQRVVVPEPTSEPTPEPAPRPTAAPKPRPTPRPTIAPTDADEATQAPTALRIRSGYAMSDADDAIMAQKAHGTCPAPVQAKLRWGCDRDLADDICCFNRNYAEPTGYAWGTSWPADVTEAPQDYYDPVTGRPLFRAPVGRSRADFLAESKAHGWPSFRDAEVYWDNVRVLANGETVSVDGTHLGHNLPDDAGNRYCINLVSVAGRSCDEWFGPGASSDDLLTTIVDLDVPEEFCGKYNLTAPCVYVHRSGPGSGCHLPGPPDACHRYVRVTYDSCPVYVRGGVDADDRFDPVTGVLRACADDVVKIDTTYWGPPADNPKPCGPQLIGTDETASQQLPVTFVLALLAASAALVVTFAACGRRSKYAPTEVEIPPLDPDESYEDAALV</sequence>
<dbReference type="Pfam" id="PF00160">
    <property type="entry name" value="Pro_isomerase"/>
    <property type="match status" value="1"/>
</dbReference>
<dbReference type="EMBL" id="HBIW01013499">
    <property type="protein sequence ID" value="CAE0696158.1"/>
    <property type="molecule type" value="Transcribed_RNA"/>
</dbReference>
<keyword evidence="5" id="KW-1133">Transmembrane helix</keyword>
<evidence type="ECO:0000313" key="10">
    <source>
        <dbReference type="Proteomes" id="UP000789595"/>
    </source>
</evidence>
<evidence type="ECO:0000259" key="7">
    <source>
        <dbReference type="PROSITE" id="PS50072"/>
    </source>
</evidence>
<dbReference type="PROSITE" id="PS50072">
    <property type="entry name" value="CSA_PPIASE_2"/>
    <property type="match status" value="1"/>
</dbReference>
<keyword evidence="5" id="KW-0472">Membrane</keyword>
<feature type="chain" id="PRO_5035681040" description="peptidylprolyl isomerase" evidence="6">
    <location>
        <begin position="21"/>
        <end position="572"/>
    </location>
</feature>
<dbReference type="OrthoDB" id="44061at2759"/>
<protein>
    <recommendedName>
        <fullName evidence="1">peptidylprolyl isomerase</fullName>
        <ecNumber evidence="1">5.2.1.8</ecNumber>
    </recommendedName>
</protein>
<feature type="transmembrane region" description="Helical" evidence="5">
    <location>
        <begin position="524"/>
        <end position="544"/>
    </location>
</feature>
<proteinExistence type="predicted"/>
<name>A0A7S3ZWC5_9STRA</name>
<dbReference type="InterPro" id="IPR020892">
    <property type="entry name" value="Cyclophilin-type_PPIase_CS"/>
</dbReference>
<dbReference type="SUPFAM" id="SSF51316">
    <property type="entry name" value="Mss4-like"/>
    <property type="match status" value="1"/>
</dbReference>
<evidence type="ECO:0000313" key="8">
    <source>
        <dbReference type="EMBL" id="CAE0696158.1"/>
    </source>
</evidence>
<organism evidence="8">
    <name type="scientific">Pelagomonas calceolata</name>
    <dbReference type="NCBI Taxonomy" id="35677"/>
    <lineage>
        <taxon>Eukaryota</taxon>
        <taxon>Sar</taxon>
        <taxon>Stramenopiles</taxon>
        <taxon>Ochrophyta</taxon>
        <taxon>Pelagophyceae</taxon>
        <taxon>Pelagomonadales</taxon>
        <taxon>Pelagomonadaceae</taxon>
        <taxon>Pelagomonas</taxon>
    </lineage>
</organism>
<dbReference type="InterPro" id="IPR029000">
    <property type="entry name" value="Cyclophilin-like_dom_sf"/>
</dbReference>
<dbReference type="SUPFAM" id="SSF50891">
    <property type="entry name" value="Cyclophilin-like"/>
    <property type="match status" value="1"/>
</dbReference>
<evidence type="ECO:0000256" key="1">
    <source>
        <dbReference type="ARBA" id="ARBA00013194"/>
    </source>
</evidence>
<feature type="signal peptide" evidence="6">
    <location>
        <begin position="1"/>
        <end position="20"/>
    </location>
</feature>
<evidence type="ECO:0000256" key="6">
    <source>
        <dbReference type="SAM" id="SignalP"/>
    </source>
</evidence>
<dbReference type="InterPro" id="IPR002130">
    <property type="entry name" value="Cyclophilin-type_PPIase_dom"/>
</dbReference>
<keyword evidence="5" id="KW-0812">Transmembrane</keyword>